<gene>
    <name evidence="1" type="ORF">H9746_01775</name>
</gene>
<comment type="caution">
    <text evidence="1">The sequence shown here is derived from an EMBL/GenBank/DDBJ whole genome shotgun (WGS) entry which is preliminary data.</text>
</comment>
<evidence type="ECO:0000313" key="2">
    <source>
        <dbReference type="Proteomes" id="UP000886808"/>
    </source>
</evidence>
<sequence>MHQDQIQIIKCRGVIGVPDGDKRPIVVILHGSHPIDKAKDNRYDIGFSYLVNDLADAGYVALSMNVAINYSFEDGEPNGCERSVQVVKQQMDLLSRAINGEKGIFPCDLKNKGDLDNVIFIGHSRAGTDIFEIGKSLSEIGVDGFISVAPALISPLSENLPDVPTRIIIPQFDGDVVSLDGAKIFDELENDNYRNSPAELVYLKGGNHGGFSTALVRPDPFADKETLTKIISPEKQREFLTNYAISFINSALESGETVFSTKQDLPDTFSGCDVLLQVDSKAETLFSAKQKENNFYTEKAKAEFVNASSTLENTAGAFNLAGGFTQYDLMKIVWQSENSSISFEQNANLKGRSYLQIDIAQDSSDELNKQQNQDMIVKLEDKNGKSSSVKLPSNTAALQWQEGQIKHIPLGQDKEFLQYSTPVTMGTIRINIDDFKGVDLSMINKITLSFPKSSGSVMLREIQVV</sequence>
<evidence type="ECO:0000313" key="1">
    <source>
        <dbReference type="EMBL" id="HIV61565.1"/>
    </source>
</evidence>
<reference evidence="1" key="1">
    <citation type="journal article" date="2021" name="PeerJ">
        <title>Extensive microbial diversity within the chicken gut microbiome revealed by metagenomics and culture.</title>
        <authorList>
            <person name="Gilroy R."/>
            <person name="Ravi A."/>
            <person name="Getino M."/>
            <person name="Pursley I."/>
            <person name="Horton D.L."/>
            <person name="Alikhan N.F."/>
            <person name="Baker D."/>
            <person name="Gharbi K."/>
            <person name="Hall N."/>
            <person name="Watson M."/>
            <person name="Adriaenssens E.M."/>
            <person name="Foster-Nyarko E."/>
            <person name="Jarju S."/>
            <person name="Secka A."/>
            <person name="Antonio M."/>
            <person name="Oren A."/>
            <person name="Chaudhuri R.R."/>
            <person name="La Ragione R."/>
            <person name="Hildebrand F."/>
            <person name="Pallen M.J."/>
        </authorList>
    </citation>
    <scope>NUCLEOTIDE SEQUENCE</scope>
    <source>
        <strain evidence="1">CHK193-4272</strain>
    </source>
</reference>
<protein>
    <recommendedName>
        <fullName evidence="3">Alpha/beta hydrolase</fullName>
    </recommendedName>
</protein>
<dbReference type="AlphaFoldDB" id="A0A9D1PH39"/>
<dbReference type="InterPro" id="IPR029058">
    <property type="entry name" value="AB_hydrolase_fold"/>
</dbReference>
<accession>A0A9D1PH39</accession>
<organism evidence="1 2">
    <name type="scientific">Candidatus Butyricicoccus avistercoris</name>
    <dbReference type="NCBI Taxonomy" id="2838518"/>
    <lineage>
        <taxon>Bacteria</taxon>
        <taxon>Bacillati</taxon>
        <taxon>Bacillota</taxon>
        <taxon>Clostridia</taxon>
        <taxon>Eubacteriales</taxon>
        <taxon>Butyricicoccaceae</taxon>
        <taxon>Butyricicoccus</taxon>
    </lineage>
</organism>
<evidence type="ECO:0008006" key="3">
    <source>
        <dbReference type="Google" id="ProtNLM"/>
    </source>
</evidence>
<dbReference type="SUPFAM" id="SSF53474">
    <property type="entry name" value="alpha/beta-Hydrolases"/>
    <property type="match status" value="1"/>
</dbReference>
<dbReference type="Proteomes" id="UP000886808">
    <property type="component" value="Unassembled WGS sequence"/>
</dbReference>
<name>A0A9D1PH39_9FIRM</name>
<proteinExistence type="predicted"/>
<dbReference type="Gene3D" id="3.40.50.1820">
    <property type="entry name" value="alpha/beta hydrolase"/>
    <property type="match status" value="1"/>
</dbReference>
<dbReference type="EMBL" id="DXIE01000015">
    <property type="protein sequence ID" value="HIV61565.1"/>
    <property type="molecule type" value="Genomic_DNA"/>
</dbReference>
<reference evidence="1" key="2">
    <citation type="submission" date="2021-04" db="EMBL/GenBank/DDBJ databases">
        <authorList>
            <person name="Gilroy R."/>
        </authorList>
    </citation>
    <scope>NUCLEOTIDE SEQUENCE</scope>
    <source>
        <strain evidence="1">CHK193-4272</strain>
    </source>
</reference>